<feature type="transmembrane region" description="Helical" evidence="8">
    <location>
        <begin position="90"/>
        <end position="111"/>
    </location>
</feature>
<dbReference type="PANTHER" id="PTHR36838:SF4">
    <property type="entry name" value="AUXIN EFFLUX CARRIER FAMILY PROTEIN"/>
    <property type="match status" value="1"/>
</dbReference>
<evidence type="ECO:0000256" key="4">
    <source>
        <dbReference type="ARBA" id="ARBA00022475"/>
    </source>
</evidence>
<keyword evidence="7 8" id="KW-0472">Membrane</keyword>
<protein>
    <recommendedName>
        <fullName evidence="11">Auxin efflux carrier</fullName>
    </recommendedName>
</protein>
<dbReference type="InterPro" id="IPR038770">
    <property type="entry name" value="Na+/solute_symporter_sf"/>
</dbReference>
<evidence type="ECO:0000256" key="7">
    <source>
        <dbReference type="ARBA" id="ARBA00023136"/>
    </source>
</evidence>
<reference evidence="9 10" key="1">
    <citation type="journal article" date="2012" name="J. Bacteriol.">
        <title>Genome Sequence of Gallaecimonas xiamenensis Type Strain 3-C-1.</title>
        <authorList>
            <person name="Lai Q."/>
            <person name="Wang L."/>
            <person name="Wang W."/>
            <person name="Shao Z."/>
        </authorList>
    </citation>
    <scope>NUCLEOTIDE SEQUENCE [LARGE SCALE GENOMIC DNA]</scope>
    <source>
        <strain evidence="9 10">3-C-1</strain>
    </source>
</reference>
<dbReference type="EMBL" id="AMRI01000006">
    <property type="protein sequence ID" value="EKE75878.1"/>
    <property type="molecule type" value="Genomic_DNA"/>
</dbReference>
<keyword evidence="4" id="KW-1003">Cell membrane</keyword>
<dbReference type="Proteomes" id="UP000006755">
    <property type="component" value="Unassembled WGS sequence"/>
</dbReference>
<feature type="transmembrane region" description="Helical" evidence="8">
    <location>
        <begin position="151"/>
        <end position="174"/>
    </location>
</feature>
<evidence type="ECO:0000256" key="6">
    <source>
        <dbReference type="ARBA" id="ARBA00022989"/>
    </source>
</evidence>
<dbReference type="eggNOG" id="COG0679">
    <property type="taxonomic scope" value="Bacteria"/>
</dbReference>
<feature type="transmembrane region" description="Helical" evidence="8">
    <location>
        <begin position="307"/>
        <end position="330"/>
    </location>
</feature>
<dbReference type="STRING" id="745411.B3C1_05447"/>
<keyword evidence="5 8" id="KW-0812">Transmembrane</keyword>
<dbReference type="AlphaFoldDB" id="K2JKM3"/>
<dbReference type="Pfam" id="PF03547">
    <property type="entry name" value="Mem_trans"/>
    <property type="match status" value="1"/>
</dbReference>
<gene>
    <name evidence="9" type="ORF">B3C1_05447</name>
</gene>
<sequence length="333" mass="35834">MEARPFFHRQYFSMNHQLQGLALYWDTLLYTTRMVAPIFLLVLLGALLKRARLLDEAFVQTGSRLVFLVCLPTLVFMSISQTHIRQVLDLPLMGLTALAVLCTYLACAFWAKLKGLADADRGAFVQGAFRSNFGIIGLAMAISLFGDAGLARASVLLALGIPMFNVLSILALSSREQNWLATFKNVCKNPLIIAVVLALPLSLMELELPSVVVDAGESLGRMTLPLALLTIGATLNLRDLRSDSKLATQASLVKLVWMPGVFSLLAWALGFAGQDVALLFVMLGSPTAAAAFVMARAMGANAQLTANIILASTLGSVLSLSGGIFLMRLFGLL</sequence>
<comment type="subcellular location">
    <subcellularLocation>
        <location evidence="1">Cell membrane</location>
        <topology evidence="1">Multi-pass membrane protein</topology>
    </subcellularLocation>
</comment>
<evidence type="ECO:0000256" key="8">
    <source>
        <dbReference type="SAM" id="Phobius"/>
    </source>
</evidence>
<keyword evidence="3" id="KW-0813">Transport</keyword>
<feature type="transmembrane region" description="Helical" evidence="8">
    <location>
        <begin position="65"/>
        <end position="84"/>
    </location>
</feature>
<keyword evidence="10" id="KW-1185">Reference proteome</keyword>
<comment type="caution">
    <text evidence="9">The sequence shown here is derived from an EMBL/GenBank/DDBJ whole genome shotgun (WGS) entry which is preliminary data.</text>
</comment>
<comment type="similarity">
    <text evidence="2">Belongs to the auxin efflux carrier (TC 2.A.69) family.</text>
</comment>
<evidence type="ECO:0000256" key="1">
    <source>
        <dbReference type="ARBA" id="ARBA00004651"/>
    </source>
</evidence>
<dbReference type="Gene3D" id="1.20.1530.20">
    <property type="match status" value="1"/>
</dbReference>
<evidence type="ECO:0000256" key="2">
    <source>
        <dbReference type="ARBA" id="ARBA00010145"/>
    </source>
</evidence>
<dbReference type="InterPro" id="IPR004776">
    <property type="entry name" value="Mem_transp_PIN-like"/>
</dbReference>
<keyword evidence="6 8" id="KW-1133">Transmembrane helix</keyword>
<feature type="transmembrane region" description="Helical" evidence="8">
    <location>
        <begin position="123"/>
        <end position="145"/>
    </location>
</feature>
<name>K2JKM3_9GAMM</name>
<feature type="transmembrane region" description="Helical" evidence="8">
    <location>
        <begin position="252"/>
        <end position="270"/>
    </location>
</feature>
<feature type="transmembrane region" description="Helical" evidence="8">
    <location>
        <begin position="223"/>
        <end position="240"/>
    </location>
</feature>
<dbReference type="GO" id="GO:0055085">
    <property type="term" value="P:transmembrane transport"/>
    <property type="evidence" value="ECO:0007669"/>
    <property type="project" value="InterPro"/>
</dbReference>
<feature type="transmembrane region" description="Helical" evidence="8">
    <location>
        <begin position="186"/>
        <end position="203"/>
    </location>
</feature>
<feature type="transmembrane region" description="Helical" evidence="8">
    <location>
        <begin position="22"/>
        <end position="44"/>
    </location>
</feature>
<evidence type="ECO:0000313" key="9">
    <source>
        <dbReference type="EMBL" id="EKE75878.1"/>
    </source>
</evidence>
<evidence type="ECO:0000256" key="5">
    <source>
        <dbReference type="ARBA" id="ARBA00022692"/>
    </source>
</evidence>
<dbReference type="GO" id="GO:0005886">
    <property type="term" value="C:plasma membrane"/>
    <property type="evidence" value="ECO:0007669"/>
    <property type="project" value="UniProtKB-SubCell"/>
</dbReference>
<dbReference type="PANTHER" id="PTHR36838">
    <property type="entry name" value="AUXIN EFFLUX CARRIER FAMILY PROTEIN"/>
    <property type="match status" value="1"/>
</dbReference>
<proteinExistence type="inferred from homology"/>
<evidence type="ECO:0008006" key="11">
    <source>
        <dbReference type="Google" id="ProtNLM"/>
    </source>
</evidence>
<evidence type="ECO:0000313" key="10">
    <source>
        <dbReference type="Proteomes" id="UP000006755"/>
    </source>
</evidence>
<feature type="transmembrane region" description="Helical" evidence="8">
    <location>
        <begin position="276"/>
        <end position="295"/>
    </location>
</feature>
<accession>K2JKM3</accession>
<organism evidence="9 10">
    <name type="scientific">Gallaecimonas xiamenensis 3-C-1</name>
    <dbReference type="NCBI Taxonomy" id="745411"/>
    <lineage>
        <taxon>Bacteria</taxon>
        <taxon>Pseudomonadati</taxon>
        <taxon>Pseudomonadota</taxon>
        <taxon>Gammaproteobacteria</taxon>
        <taxon>Enterobacterales</taxon>
        <taxon>Gallaecimonadaceae</taxon>
        <taxon>Gallaecimonas</taxon>
    </lineage>
</organism>
<evidence type="ECO:0000256" key="3">
    <source>
        <dbReference type="ARBA" id="ARBA00022448"/>
    </source>
</evidence>